<dbReference type="InterPro" id="IPR036366">
    <property type="entry name" value="PGBDSf"/>
</dbReference>
<dbReference type="Proteomes" id="UP000189004">
    <property type="component" value="Unassembled WGS sequence"/>
</dbReference>
<reference evidence="4" key="1">
    <citation type="submission" date="2016-08" db="EMBL/GenBank/DDBJ databases">
        <authorList>
            <person name="Tokovenko B."/>
            <person name="Kalinowski J."/>
        </authorList>
    </citation>
    <scope>NUCLEOTIDE SEQUENCE [LARGE SCALE GENOMIC DNA]</scope>
    <source>
        <strain evidence="4">UTMC102</strain>
    </source>
</reference>
<dbReference type="STRING" id="501010.NOSIN_13840"/>
<evidence type="ECO:0000313" key="3">
    <source>
        <dbReference type="EMBL" id="OOC54754.1"/>
    </source>
</evidence>
<proteinExistence type="predicted"/>
<comment type="caution">
    <text evidence="3">The sequence shown here is derived from an EMBL/GenBank/DDBJ whole genome shotgun (WGS) entry which is preliminary data.</text>
</comment>
<dbReference type="SUPFAM" id="SSF47090">
    <property type="entry name" value="PGBD-like"/>
    <property type="match status" value="2"/>
</dbReference>
<organism evidence="3 4">
    <name type="scientific">Nocardiopsis sinuspersici</name>
    <dbReference type="NCBI Taxonomy" id="501010"/>
    <lineage>
        <taxon>Bacteria</taxon>
        <taxon>Bacillati</taxon>
        <taxon>Actinomycetota</taxon>
        <taxon>Actinomycetes</taxon>
        <taxon>Streptosporangiales</taxon>
        <taxon>Nocardiopsidaceae</taxon>
        <taxon>Nocardiopsis</taxon>
    </lineage>
</organism>
<evidence type="ECO:0000259" key="2">
    <source>
        <dbReference type="Pfam" id="PF01471"/>
    </source>
</evidence>
<dbReference type="OrthoDB" id="3680517at2"/>
<keyword evidence="4" id="KW-1185">Reference proteome</keyword>
<evidence type="ECO:0000256" key="1">
    <source>
        <dbReference type="SAM" id="SignalP"/>
    </source>
</evidence>
<accession>A0A1V3C1S8</accession>
<protein>
    <recommendedName>
        <fullName evidence="2">Peptidoglycan binding-like domain-containing protein</fullName>
    </recommendedName>
</protein>
<feature type="signal peptide" evidence="1">
    <location>
        <begin position="1"/>
        <end position="31"/>
    </location>
</feature>
<dbReference type="InterPro" id="IPR002477">
    <property type="entry name" value="Peptidoglycan-bd-like"/>
</dbReference>
<dbReference type="EMBL" id="MCOK01000001">
    <property type="protein sequence ID" value="OOC54754.1"/>
    <property type="molecule type" value="Genomic_DNA"/>
</dbReference>
<evidence type="ECO:0000313" key="4">
    <source>
        <dbReference type="Proteomes" id="UP000189004"/>
    </source>
</evidence>
<dbReference type="AlphaFoldDB" id="A0A1V3C1S8"/>
<dbReference type="InterPro" id="IPR036365">
    <property type="entry name" value="PGBD-like_sf"/>
</dbReference>
<keyword evidence="1" id="KW-0732">Signal</keyword>
<dbReference type="RefSeq" id="WP_077691171.1">
    <property type="nucleotide sequence ID" value="NZ_MCOK01000001.1"/>
</dbReference>
<dbReference type="Gene3D" id="1.10.101.10">
    <property type="entry name" value="PGBD-like superfamily/PGBD"/>
    <property type="match status" value="2"/>
</dbReference>
<name>A0A1V3C1S8_9ACTN</name>
<dbReference type="Pfam" id="PF01471">
    <property type="entry name" value="PG_binding_1"/>
    <property type="match status" value="2"/>
</dbReference>
<feature type="chain" id="PRO_5013183308" description="Peptidoglycan binding-like domain-containing protein" evidence="1">
    <location>
        <begin position="32"/>
        <end position="193"/>
    </location>
</feature>
<gene>
    <name evidence="3" type="ORF">NOSIN_13840</name>
</gene>
<sequence>MSTTIRRSASLLAATALATVTALATAPPALADDLDQTSPETLAAIESQVWPEYTVGDVDIDVYAAKMLLTYGEINPGELDPEFDQELHDTLVTYQEAFGLHDDGDLNPDTWENFQESVFGQHQFHRGDRGPVVTMIQRELNAKFDAGLAADGVYGPRTEQAVREAQEFFGIGVDGVFGPVSFHAVISYQDYAR</sequence>
<feature type="domain" description="Peptidoglycan binding-like" evidence="2">
    <location>
        <begin position="67"/>
        <end position="112"/>
    </location>
</feature>
<feature type="domain" description="Peptidoglycan binding-like" evidence="2">
    <location>
        <begin position="129"/>
        <end position="179"/>
    </location>
</feature>